<proteinExistence type="predicted"/>
<accession>A0A2W6ISR6</accession>
<sequence length="160" mass="17664">MADTARALFEVNPGLLVTSAQASDAAGVQGWRKRQTMRRTLHDLVNAGYLAKDGTGEVATFQATGNGMRRKFLTPEERVERTREINRASKARARAARLAAEPRIEKMTINRSRVAQRSGLAPAKAWGKEKDGQRPAETVEEFMARGGKVQRLTATWEQAA</sequence>
<feature type="region of interest" description="Disordered" evidence="1">
    <location>
        <begin position="113"/>
        <end position="136"/>
    </location>
</feature>
<evidence type="ECO:0000313" key="2">
    <source>
        <dbReference type="EMBL" id="PZS98293.1"/>
    </source>
</evidence>
<evidence type="ECO:0000256" key="1">
    <source>
        <dbReference type="SAM" id="MobiDB-lite"/>
    </source>
</evidence>
<dbReference type="EMBL" id="LXXM01000024">
    <property type="protein sequence ID" value="PZS98293.1"/>
    <property type="molecule type" value="Genomic_DNA"/>
</dbReference>
<dbReference type="Proteomes" id="UP000249614">
    <property type="component" value="Unassembled WGS sequence"/>
</dbReference>
<comment type="caution">
    <text evidence="2">The sequence shown here is derived from an EMBL/GenBank/DDBJ whole genome shotgun (WGS) entry which is preliminary data.</text>
</comment>
<name>A0A2W6ISR6_STEMA</name>
<reference evidence="2 3" key="1">
    <citation type="submission" date="2016-05" db="EMBL/GenBank/DDBJ databases">
        <authorList>
            <person name="Lavstsen T."/>
            <person name="Jespersen J.S."/>
        </authorList>
    </citation>
    <scope>NUCLEOTIDE SEQUENCE [LARGE SCALE GENOMIC DNA]</scope>
    <source>
        <strain evidence="2 3">SM-5815</strain>
    </source>
</reference>
<protein>
    <submittedName>
        <fullName evidence="2">Uncharacterized protein</fullName>
    </submittedName>
</protein>
<dbReference type="AlphaFoldDB" id="A0A2W6ISR6"/>
<organism evidence="2 3">
    <name type="scientific">Stenotrophomonas maltophilia</name>
    <name type="common">Pseudomonas maltophilia</name>
    <name type="synonym">Xanthomonas maltophilia</name>
    <dbReference type="NCBI Taxonomy" id="40324"/>
    <lineage>
        <taxon>Bacteria</taxon>
        <taxon>Pseudomonadati</taxon>
        <taxon>Pseudomonadota</taxon>
        <taxon>Gammaproteobacteria</taxon>
        <taxon>Lysobacterales</taxon>
        <taxon>Lysobacteraceae</taxon>
        <taxon>Stenotrophomonas</taxon>
        <taxon>Stenotrophomonas maltophilia group</taxon>
    </lineage>
</organism>
<evidence type="ECO:0000313" key="3">
    <source>
        <dbReference type="Proteomes" id="UP000249614"/>
    </source>
</evidence>
<gene>
    <name evidence="2" type="ORF">A7X83_02930</name>
</gene>